<keyword evidence="2" id="KW-1185">Reference proteome</keyword>
<protein>
    <submittedName>
        <fullName evidence="1">Uncharacterized protein</fullName>
    </submittedName>
</protein>
<proteinExistence type="predicted"/>
<sequence length="297" mass="33051">MIDIQLRKSSVAHSGQWDRRAKQWEPNGKVTARKEARGRTLNHGGNTRKTAILQHSDWGAHSNLSALRYPRNHLPEAPGVAHRLLAATRYESRLASRKLVALRRHISNANSSGRDRRLRKIIAGFKVASNKGLNDVRMSPVKQGECERRGSRTGMCLDDQGHIDLESQKTGDGLALYEAPTGCQHLGHSHQGRWLDTESTSRRIIFAIRPLPTTTEALSVRPNSVPMEYEERGDYQRWAEGPKVFVHELTMHSPVLSQSSEGQTPIKLTFKSPSIGQYLFGAQTGNQVKSSGGGIVR</sequence>
<dbReference type="AlphaFoldDB" id="A0A2H3AUA9"/>
<reference evidence="2" key="1">
    <citation type="journal article" date="2017" name="Nat. Ecol. Evol.">
        <title>Genome expansion and lineage-specific genetic innovations in the forest pathogenic fungi Armillaria.</title>
        <authorList>
            <person name="Sipos G."/>
            <person name="Prasanna A.N."/>
            <person name="Walter M.C."/>
            <person name="O'Connor E."/>
            <person name="Balint B."/>
            <person name="Krizsan K."/>
            <person name="Kiss B."/>
            <person name="Hess J."/>
            <person name="Varga T."/>
            <person name="Slot J."/>
            <person name="Riley R."/>
            <person name="Boka B."/>
            <person name="Rigling D."/>
            <person name="Barry K."/>
            <person name="Lee J."/>
            <person name="Mihaltcheva S."/>
            <person name="LaButti K."/>
            <person name="Lipzen A."/>
            <person name="Waldron R."/>
            <person name="Moloney N.M."/>
            <person name="Sperisen C."/>
            <person name="Kredics L."/>
            <person name="Vagvoelgyi C."/>
            <person name="Patrignani A."/>
            <person name="Fitzpatrick D."/>
            <person name="Nagy I."/>
            <person name="Doyle S."/>
            <person name="Anderson J.B."/>
            <person name="Grigoriev I.V."/>
            <person name="Gueldener U."/>
            <person name="Muensterkoetter M."/>
            <person name="Nagy L.G."/>
        </authorList>
    </citation>
    <scope>NUCLEOTIDE SEQUENCE [LARGE SCALE GENOMIC DNA]</scope>
    <source>
        <strain evidence="2">28-4</strain>
    </source>
</reference>
<organism evidence="1 2">
    <name type="scientific">Armillaria solidipes</name>
    <dbReference type="NCBI Taxonomy" id="1076256"/>
    <lineage>
        <taxon>Eukaryota</taxon>
        <taxon>Fungi</taxon>
        <taxon>Dikarya</taxon>
        <taxon>Basidiomycota</taxon>
        <taxon>Agaricomycotina</taxon>
        <taxon>Agaricomycetes</taxon>
        <taxon>Agaricomycetidae</taxon>
        <taxon>Agaricales</taxon>
        <taxon>Marasmiineae</taxon>
        <taxon>Physalacriaceae</taxon>
        <taxon>Armillaria</taxon>
    </lineage>
</organism>
<accession>A0A2H3AUA9</accession>
<dbReference type="Proteomes" id="UP000218334">
    <property type="component" value="Unassembled WGS sequence"/>
</dbReference>
<evidence type="ECO:0000313" key="2">
    <source>
        <dbReference type="Proteomes" id="UP000218334"/>
    </source>
</evidence>
<gene>
    <name evidence="1" type="ORF">ARMSODRAFT_980774</name>
</gene>
<name>A0A2H3AUA9_9AGAR</name>
<evidence type="ECO:0000313" key="1">
    <source>
        <dbReference type="EMBL" id="PBK62311.1"/>
    </source>
</evidence>
<dbReference type="EMBL" id="KZ293467">
    <property type="protein sequence ID" value="PBK62311.1"/>
    <property type="molecule type" value="Genomic_DNA"/>
</dbReference>